<dbReference type="Proteomes" id="UP000017805">
    <property type="component" value="Chromosome"/>
</dbReference>
<reference evidence="1 2" key="1">
    <citation type="submission" date="2013-07" db="EMBL/GenBank/DDBJ databases">
        <title>Complete genome sequence of Bacillus infantis NRRL B-14911 that has potential to induce cardiac disease by antigenic mimicry.</title>
        <authorList>
            <person name="Massilamany C."/>
            <person name="Smith T.P.L."/>
            <person name="Loy J.D."/>
            <person name="Barletta R."/>
            <person name="Reddy J."/>
        </authorList>
    </citation>
    <scope>NUCLEOTIDE SEQUENCE [LARGE SCALE GENOMIC DNA]</scope>
    <source>
        <strain evidence="1 2">NRRL B-14911</strain>
    </source>
</reference>
<evidence type="ECO:0000313" key="1">
    <source>
        <dbReference type="EMBL" id="AGX02204.1"/>
    </source>
</evidence>
<dbReference type="STRING" id="1367477.N288_01090"/>
<name>U5L475_9BACI</name>
<dbReference type="AlphaFoldDB" id="U5L475"/>
<keyword evidence="2" id="KW-1185">Reference proteome</keyword>
<dbReference type="EMBL" id="CP006643">
    <property type="protein sequence ID" value="AGX02204.1"/>
    <property type="molecule type" value="Genomic_DNA"/>
</dbReference>
<sequence>MKITDQARDILKQMFEKENARNIRIYFAGYG</sequence>
<proteinExistence type="predicted"/>
<dbReference type="HOGENOM" id="CLU_221191_0_0_9"/>
<accession>U5L475</accession>
<organism evidence="1 2">
    <name type="scientific">Bacillus infantis NRRL B-14911</name>
    <dbReference type="NCBI Taxonomy" id="1367477"/>
    <lineage>
        <taxon>Bacteria</taxon>
        <taxon>Bacillati</taxon>
        <taxon>Bacillota</taxon>
        <taxon>Bacilli</taxon>
        <taxon>Bacillales</taxon>
        <taxon>Bacillaceae</taxon>
        <taxon>Bacillus</taxon>
    </lineage>
</organism>
<dbReference type="PATRIC" id="fig|1367477.3.peg.170"/>
<dbReference type="KEGG" id="bif:N288_01090"/>
<protein>
    <submittedName>
        <fullName evidence="1">Uncharacterized protein</fullName>
    </submittedName>
</protein>
<evidence type="ECO:0000313" key="2">
    <source>
        <dbReference type="Proteomes" id="UP000017805"/>
    </source>
</evidence>
<gene>
    <name evidence="1" type="ORF">N288_01090</name>
</gene>